<dbReference type="InterPro" id="IPR043749">
    <property type="entry name" value="DUF5694"/>
</dbReference>
<feature type="signal peptide" evidence="1">
    <location>
        <begin position="1"/>
        <end position="22"/>
    </location>
</feature>
<evidence type="ECO:0000313" key="2">
    <source>
        <dbReference type="EMBL" id="GGK16500.1"/>
    </source>
</evidence>
<accession>A0ABQ2EPU8</accession>
<evidence type="ECO:0000256" key="1">
    <source>
        <dbReference type="SAM" id="SignalP"/>
    </source>
</evidence>
<keyword evidence="1" id="KW-0732">Signal</keyword>
<comment type="caution">
    <text evidence="2">The sequence shown here is derived from an EMBL/GenBank/DDBJ whole genome shotgun (WGS) entry which is preliminary data.</text>
</comment>
<feature type="chain" id="PRO_5045870866" description="TraB/GumN family protein" evidence="1">
    <location>
        <begin position="23"/>
        <end position="357"/>
    </location>
</feature>
<proteinExistence type="predicted"/>
<organism evidence="2 3">
    <name type="scientific">Luteimonas terricola</name>
    <dbReference type="NCBI Taxonomy" id="645597"/>
    <lineage>
        <taxon>Bacteria</taxon>
        <taxon>Pseudomonadati</taxon>
        <taxon>Pseudomonadota</taxon>
        <taxon>Gammaproteobacteria</taxon>
        <taxon>Lysobacterales</taxon>
        <taxon>Lysobacteraceae</taxon>
        <taxon>Luteimonas</taxon>
    </lineage>
</organism>
<sequence length="357" mass="39248">MKMLALIMLVAAASVAPASAQAQFTPPLGAQPAVDGPRTEMMNLGSVHLSAHDGWKREWLAPLNAKLVDWKPGMVTIERLSGAQCEMMRATPQRYAAVHEHYCADDSGFQRALEMSQAQADAEVRKRLSDWPDSPSAAQRRHLAMLFLAAGERPSALVQWLRLPRNERREGDGLTAEAIEVLDRSSGRMNEDYEIGAAVAAAAGLERVHAVDDHTAYGIDYGDEDGFNAWQLARYGRLGELPFRKAAADQVAAVDDGRSLLALYRDMNAAGAQDQQVQADFGGAFADTSAEHYGRHYGGWWETRNLRMVANIREAISSEPGVRALNIVGASHKPWYDQWARQMADVEVVDAHEVLVD</sequence>
<keyword evidence="3" id="KW-1185">Reference proteome</keyword>
<dbReference type="EMBL" id="BMME01000002">
    <property type="protein sequence ID" value="GGK16500.1"/>
    <property type="molecule type" value="Genomic_DNA"/>
</dbReference>
<dbReference type="Pfam" id="PF18950">
    <property type="entry name" value="DUF5694"/>
    <property type="match status" value="1"/>
</dbReference>
<reference evidence="3" key="1">
    <citation type="journal article" date="2019" name="Int. J. Syst. Evol. Microbiol.">
        <title>The Global Catalogue of Microorganisms (GCM) 10K type strain sequencing project: providing services to taxonomists for standard genome sequencing and annotation.</title>
        <authorList>
            <consortium name="The Broad Institute Genomics Platform"/>
            <consortium name="The Broad Institute Genome Sequencing Center for Infectious Disease"/>
            <person name="Wu L."/>
            <person name="Ma J."/>
        </authorList>
    </citation>
    <scope>NUCLEOTIDE SEQUENCE [LARGE SCALE GENOMIC DNA]</scope>
    <source>
        <strain evidence="3">CGMCC 1.8985</strain>
    </source>
</reference>
<protein>
    <recommendedName>
        <fullName evidence="4">TraB/GumN family protein</fullName>
    </recommendedName>
</protein>
<evidence type="ECO:0008006" key="4">
    <source>
        <dbReference type="Google" id="ProtNLM"/>
    </source>
</evidence>
<gene>
    <name evidence="2" type="ORF">GCM10011394_27150</name>
</gene>
<dbReference type="Proteomes" id="UP000599009">
    <property type="component" value="Unassembled WGS sequence"/>
</dbReference>
<name>A0ABQ2EPU8_9GAMM</name>
<dbReference type="RefSeq" id="WP_132987157.1">
    <property type="nucleotide sequence ID" value="NZ_BMME01000002.1"/>
</dbReference>
<evidence type="ECO:0000313" key="3">
    <source>
        <dbReference type="Proteomes" id="UP000599009"/>
    </source>
</evidence>